<dbReference type="Proteomes" id="UP001290582">
    <property type="component" value="Unassembled WGS sequence"/>
</dbReference>
<sequence>MQLIVKKVSKYIKKTKIFRKNQKLNVATAQQCLQDLRNLMIENEVDNEWIIFDIDTDLFTFTTQKINIIAYGADNIADLLYQDITNQKDDLKISDDNKQMLDNLSLSLYDEMASGEIHRTEKASESRLGSKLATLFQKKQKEETKEVETSSSFQKDWTDEEEEKQSIDKENIYTDEKADKSSERQEIAYITVSDEEKRLFEEESTQEKALSTVREVKPIDTQVDEMQLPDKKQLIDFYKHKFLQSSDLTQLLALDKEHLSDLDKKKLNYLLEHESELQTMTENLTNNFVYLILKLENDLRASVEEKRDILLSQRALDNEISEAIETYETVLKEELEQVIQDEVEHIDGQFQKEKGRLEQDYQQSLKALTQRFENQKEQEKVKLTKAAKQANQAKIETYRQDLLNQEKVRRSHELEKFIQEQNVDFYNTLKSEVTKLQATRKQYLDDFIQKMIDLQPTWEKEIAEEKLQTVEKIDAQHQQSIAEMQAMLAELKMVQRDVQQSSDEASERERVRQAFEREMRQKELEWQTTSEKREQLMHTIEQERQNLQKDKEQWQLERLNMIHQQDKPNTGKKWQLLAASILAVGFIGGASVYASNQIIGQQIRQEKNMQLVSQEKMIKRLEKKIAQLEEGKEESSAQVTLDNFKYALSTNQPDKIINSFERLNVSQQEQLSSEDIYQVGKAYLIANQLENAKHLANRPESLNTLIQSYSQLQKKINETHDVNQKKILEETKNDLLGVFNHAKG</sequence>
<dbReference type="AlphaFoldDB" id="A0AAW9JVF3"/>
<feature type="coiled-coil region" evidence="1">
    <location>
        <begin position="358"/>
        <end position="396"/>
    </location>
</feature>
<dbReference type="EMBL" id="JAXOGL010000012">
    <property type="protein sequence ID" value="MDZ5598184.1"/>
    <property type="molecule type" value="Genomic_DNA"/>
</dbReference>
<protein>
    <submittedName>
        <fullName evidence="3">Uncharacterized protein</fullName>
    </submittedName>
</protein>
<dbReference type="RefSeq" id="WP_322391676.1">
    <property type="nucleotide sequence ID" value="NZ_JAXOGD010000003.1"/>
</dbReference>
<feature type="region of interest" description="Disordered" evidence="2">
    <location>
        <begin position="143"/>
        <end position="166"/>
    </location>
</feature>
<name>A0AAW9JVF3_9ENTE</name>
<evidence type="ECO:0000313" key="3">
    <source>
        <dbReference type="EMBL" id="MDZ5598184.1"/>
    </source>
</evidence>
<evidence type="ECO:0000256" key="1">
    <source>
        <dbReference type="SAM" id="Coils"/>
    </source>
</evidence>
<evidence type="ECO:0000256" key="2">
    <source>
        <dbReference type="SAM" id="MobiDB-lite"/>
    </source>
</evidence>
<gene>
    <name evidence="3" type="ORF">U1294_08080</name>
</gene>
<comment type="caution">
    <text evidence="3">The sequence shown here is derived from an EMBL/GenBank/DDBJ whole genome shotgun (WGS) entry which is preliminary data.</text>
</comment>
<feature type="coiled-coil region" evidence="1">
    <location>
        <begin position="604"/>
        <end position="638"/>
    </location>
</feature>
<reference evidence="3" key="1">
    <citation type="submission" date="2023-12" db="EMBL/GenBank/DDBJ databases">
        <title>Molecular genomic analyses of Enterococcus cecorum from sepsis oubreaks in broilers.</title>
        <authorList>
            <person name="Rhoads D."/>
            <person name="Alrubaye A."/>
        </authorList>
    </citation>
    <scope>NUCLEOTIDE SEQUENCE</scope>
    <source>
        <strain evidence="3">1755</strain>
    </source>
</reference>
<feature type="coiled-coil region" evidence="1">
    <location>
        <begin position="484"/>
        <end position="557"/>
    </location>
</feature>
<accession>A0AAW9JVF3</accession>
<keyword evidence="1" id="KW-0175">Coiled coil</keyword>
<proteinExistence type="predicted"/>
<organism evidence="3 4">
    <name type="scientific">Enterococcus cecorum</name>
    <dbReference type="NCBI Taxonomy" id="44008"/>
    <lineage>
        <taxon>Bacteria</taxon>
        <taxon>Bacillati</taxon>
        <taxon>Bacillota</taxon>
        <taxon>Bacilli</taxon>
        <taxon>Lactobacillales</taxon>
        <taxon>Enterococcaceae</taxon>
        <taxon>Enterococcus</taxon>
    </lineage>
</organism>
<evidence type="ECO:0000313" key="4">
    <source>
        <dbReference type="Proteomes" id="UP001290582"/>
    </source>
</evidence>